<dbReference type="AlphaFoldDB" id="A0AAD9GK25"/>
<keyword evidence="1" id="KW-0732">Signal</keyword>
<evidence type="ECO:0000313" key="2">
    <source>
        <dbReference type="EMBL" id="KAK1939586.1"/>
    </source>
</evidence>
<gene>
    <name evidence="2" type="ORF">X943_001293</name>
</gene>
<evidence type="ECO:0000256" key="1">
    <source>
        <dbReference type="SAM" id="SignalP"/>
    </source>
</evidence>
<feature type="chain" id="PRO_5042012903" evidence="1">
    <location>
        <begin position="22"/>
        <end position="200"/>
    </location>
</feature>
<keyword evidence="3" id="KW-1185">Reference proteome</keyword>
<accession>A0AAD9GK25</accession>
<dbReference type="Proteomes" id="UP001195914">
    <property type="component" value="Unassembled WGS sequence"/>
</dbReference>
<protein>
    <submittedName>
        <fullName evidence="2">Uncharacterized protein</fullName>
    </submittedName>
</protein>
<comment type="caution">
    <text evidence="2">The sequence shown here is derived from an EMBL/GenBank/DDBJ whole genome shotgun (WGS) entry which is preliminary data.</text>
</comment>
<reference evidence="2" key="1">
    <citation type="journal article" date="2014" name="Nucleic Acids Res.">
        <title>The evolutionary dynamics of variant antigen genes in Babesia reveal a history of genomic innovation underlying host-parasite interaction.</title>
        <authorList>
            <person name="Jackson A.P."/>
            <person name="Otto T.D."/>
            <person name="Darby A."/>
            <person name="Ramaprasad A."/>
            <person name="Xia D."/>
            <person name="Echaide I.E."/>
            <person name="Farber M."/>
            <person name="Gahlot S."/>
            <person name="Gamble J."/>
            <person name="Gupta D."/>
            <person name="Gupta Y."/>
            <person name="Jackson L."/>
            <person name="Malandrin L."/>
            <person name="Malas T.B."/>
            <person name="Moussa E."/>
            <person name="Nair M."/>
            <person name="Reid A.J."/>
            <person name="Sanders M."/>
            <person name="Sharma J."/>
            <person name="Tracey A."/>
            <person name="Quail M.A."/>
            <person name="Weir W."/>
            <person name="Wastling J.M."/>
            <person name="Hall N."/>
            <person name="Willadsen P."/>
            <person name="Lingelbach K."/>
            <person name="Shiels B."/>
            <person name="Tait A."/>
            <person name="Berriman M."/>
            <person name="Allred D.R."/>
            <person name="Pain A."/>
        </authorList>
    </citation>
    <scope>NUCLEOTIDE SEQUENCE</scope>
    <source>
        <strain evidence="2">1802A</strain>
    </source>
</reference>
<dbReference type="EMBL" id="JAHBMH010000007">
    <property type="protein sequence ID" value="KAK1939586.1"/>
    <property type="molecule type" value="Genomic_DNA"/>
</dbReference>
<evidence type="ECO:0000313" key="3">
    <source>
        <dbReference type="Proteomes" id="UP001195914"/>
    </source>
</evidence>
<proteinExistence type="predicted"/>
<organism evidence="2 3">
    <name type="scientific">Babesia divergens</name>
    <dbReference type="NCBI Taxonomy" id="32595"/>
    <lineage>
        <taxon>Eukaryota</taxon>
        <taxon>Sar</taxon>
        <taxon>Alveolata</taxon>
        <taxon>Apicomplexa</taxon>
        <taxon>Aconoidasida</taxon>
        <taxon>Piroplasmida</taxon>
        <taxon>Babesiidae</taxon>
        <taxon>Babesia</taxon>
    </lineage>
</organism>
<reference evidence="2" key="2">
    <citation type="submission" date="2021-05" db="EMBL/GenBank/DDBJ databases">
        <authorList>
            <person name="Pain A."/>
        </authorList>
    </citation>
    <scope>NUCLEOTIDE SEQUENCE</scope>
    <source>
        <strain evidence="2">1802A</strain>
    </source>
</reference>
<feature type="signal peptide" evidence="1">
    <location>
        <begin position="1"/>
        <end position="21"/>
    </location>
</feature>
<name>A0AAD9GK25_BABDI</name>
<sequence length="200" mass="22827">MLPLTLVLCHAIFHGWLSIHAEIPVAHVPIASFNQLMERNVVPLPIAKIFSLNDTHDARVCILSNIFASHQDTPEQCTCSFARLRSIELECANDVSTSDYDCSKKICETCCLLSLSSTFTKEFQHSDNPVNCKIRCLNSPIISDVTDDSQQFLSEFLRKVNTLYHAEAPALTRRGKWLSFTLTCLFQRKKRYLRSITWFI</sequence>